<evidence type="ECO:0000313" key="6">
    <source>
        <dbReference type="Proteomes" id="UP000587760"/>
    </source>
</evidence>
<evidence type="ECO:0000313" key="5">
    <source>
        <dbReference type="EMBL" id="MBB6481379.1"/>
    </source>
</evidence>
<comment type="caution">
    <text evidence="5">The sequence shown here is derived from an EMBL/GenBank/DDBJ whole genome shotgun (WGS) entry which is preliminary data.</text>
</comment>
<evidence type="ECO:0000259" key="4">
    <source>
        <dbReference type="PROSITE" id="PS51987"/>
    </source>
</evidence>
<dbReference type="Proteomes" id="UP000587760">
    <property type="component" value="Unassembled WGS sequence"/>
</dbReference>
<evidence type="ECO:0000256" key="1">
    <source>
        <dbReference type="ARBA" id="ARBA00009897"/>
    </source>
</evidence>
<dbReference type="GO" id="GO:0019740">
    <property type="term" value="P:nitrogen utilization"/>
    <property type="evidence" value="ECO:0007669"/>
    <property type="project" value="TreeGrafter"/>
</dbReference>
<dbReference type="GO" id="GO:0004356">
    <property type="term" value="F:glutamine synthetase activity"/>
    <property type="evidence" value="ECO:0007669"/>
    <property type="project" value="UniProtKB-EC"/>
</dbReference>
<keyword evidence="5" id="KW-0436">Ligase</keyword>
<dbReference type="Gene3D" id="3.10.20.70">
    <property type="entry name" value="Glutamine synthetase, N-terminal domain"/>
    <property type="match status" value="1"/>
</dbReference>
<dbReference type="Pfam" id="PF00120">
    <property type="entry name" value="Gln-synt_C"/>
    <property type="match status" value="1"/>
</dbReference>
<dbReference type="PROSITE" id="PS51987">
    <property type="entry name" value="GS_CATALYTIC"/>
    <property type="match status" value="1"/>
</dbReference>
<dbReference type="InterPro" id="IPR014746">
    <property type="entry name" value="Gln_synth/guanido_kin_cat_dom"/>
</dbReference>
<dbReference type="GO" id="GO:0006542">
    <property type="term" value="P:glutamine biosynthetic process"/>
    <property type="evidence" value="ECO:0007669"/>
    <property type="project" value="InterPro"/>
</dbReference>
<dbReference type="PANTHER" id="PTHR43407:SF1">
    <property type="entry name" value="LENGSIN"/>
    <property type="match status" value="1"/>
</dbReference>
<evidence type="ECO:0000256" key="2">
    <source>
        <dbReference type="PROSITE-ProRule" id="PRU01331"/>
    </source>
</evidence>
<dbReference type="SUPFAM" id="SSF55931">
    <property type="entry name" value="Glutamine synthetase/guanido kinase"/>
    <property type="match status" value="1"/>
</dbReference>
<feature type="domain" description="GS catalytic" evidence="4">
    <location>
        <begin position="122"/>
        <end position="488"/>
    </location>
</feature>
<dbReference type="RefSeq" id="WP_184747629.1">
    <property type="nucleotide sequence ID" value="NZ_JACHGJ010000006.1"/>
</dbReference>
<dbReference type="InterPro" id="IPR036651">
    <property type="entry name" value="Gln_synt_N_sf"/>
</dbReference>
<comment type="similarity">
    <text evidence="1 2 3">Belongs to the glutamine synthetase family.</text>
</comment>
<dbReference type="Gene3D" id="3.30.590.10">
    <property type="entry name" value="Glutamine synthetase/guanido kinase, catalytic domain"/>
    <property type="match status" value="1"/>
</dbReference>
<dbReference type="InterPro" id="IPR008147">
    <property type="entry name" value="Gln_synt_N"/>
</dbReference>
<dbReference type="AlphaFoldDB" id="A0A841REX2"/>
<dbReference type="PANTHER" id="PTHR43407">
    <property type="entry name" value="GLUTAMINE SYNTHETASE"/>
    <property type="match status" value="1"/>
</dbReference>
<evidence type="ECO:0000256" key="3">
    <source>
        <dbReference type="RuleBase" id="RU000384"/>
    </source>
</evidence>
<organism evidence="5 6">
    <name type="scientific">Spirochaeta isovalerica</name>
    <dbReference type="NCBI Taxonomy" id="150"/>
    <lineage>
        <taxon>Bacteria</taxon>
        <taxon>Pseudomonadati</taxon>
        <taxon>Spirochaetota</taxon>
        <taxon>Spirochaetia</taxon>
        <taxon>Spirochaetales</taxon>
        <taxon>Spirochaetaceae</taxon>
        <taxon>Spirochaeta</taxon>
    </lineage>
</organism>
<dbReference type="GO" id="GO:0005737">
    <property type="term" value="C:cytoplasm"/>
    <property type="evidence" value="ECO:0007669"/>
    <property type="project" value="TreeGrafter"/>
</dbReference>
<dbReference type="SUPFAM" id="SSF54368">
    <property type="entry name" value="Glutamine synthetase, N-terminal domain"/>
    <property type="match status" value="1"/>
</dbReference>
<sequence length="488" mass="54435">MIKHKISKYLGKPASGFTKADIIKYMSENSIEMLNFRYVGGDGKLKTLNFVVNDLDYLEEILTTGERVDGSSLFTHIDAESSDLYVVPRYRTAFVNPFATEPTVDILCSFYTAEGKPLPGAPEELVRKSQAALRQETGLTLEALGELEFYLFSEVDDIYSITPQKGYHESHPFSKWEVIRLECMSIISSIGGRIKYGHAEVGNIIEGNMEMVQHEIEFLPVPIEDAADQIVIAKWVIREVAYRYGLHVSFAPKIVVGAAGSGMHIHMRLVKDGKNEMVDGADLSVTAKKMIGGLLKNARSLSAFGNTVPTSFLRLVPHQEAPTSICWGDRNRATLVRVPLGWRGVDNMLKDANPIEADDKNKWINKQTVELRSPDGSAHIYNLLAGVASAVLYGLKWEGSLEYAQKLYLKAGSRDRESFPQLPESCFDCADALLEERDVYEEYGVFTPHVIEGIAEDLKSYGDENLSERLFGDGEQLKKLVEDHLHCG</sequence>
<dbReference type="InterPro" id="IPR008146">
    <property type="entry name" value="Gln_synth_cat_dom"/>
</dbReference>
<keyword evidence="6" id="KW-1185">Reference proteome</keyword>
<dbReference type="SMART" id="SM01230">
    <property type="entry name" value="Gln-synt_C"/>
    <property type="match status" value="1"/>
</dbReference>
<dbReference type="EMBL" id="JACHGJ010000006">
    <property type="protein sequence ID" value="MBB6481379.1"/>
    <property type="molecule type" value="Genomic_DNA"/>
</dbReference>
<accession>A0A841REX2</accession>
<protein>
    <submittedName>
        <fullName evidence="5">Glutamine synthetase</fullName>
        <ecNumber evidence="5">6.3.1.2</ecNumber>
    </submittedName>
</protein>
<reference evidence="5 6" key="1">
    <citation type="submission" date="2020-08" db="EMBL/GenBank/DDBJ databases">
        <title>Genomic Encyclopedia of Type Strains, Phase IV (KMG-IV): sequencing the most valuable type-strain genomes for metagenomic binning, comparative biology and taxonomic classification.</title>
        <authorList>
            <person name="Goeker M."/>
        </authorList>
    </citation>
    <scope>NUCLEOTIDE SEQUENCE [LARGE SCALE GENOMIC DNA]</scope>
    <source>
        <strain evidence="5 6">DSM 2461</strain>
    </source>
</reference>
<gene>
    <name evidence="5" type="ORF">HNR50_003059</name>
</gene>
<dbReference type="Pfam" id="PF03951">
    <property type="entry name" value="Gln-synt_N"/>
    <property type="match status" value="1"/>
</dbReference>
<name>A0A841REX2_9SPIO</name>
<dbReference type="GO" id="GO:0016020">
    <property type="term" value="C:membrane"/>
    <property type="evidence" value="ECO:0007669"/>
    <property type="project" value="TreeGrafter"/>
</dbReference>
<dbReference type="EC" id="6.3.1.2" evidence="5"/>
<proteinExistence type="inferred from homology"/>